<gene>
    <name evidence="1" type="ORF">F5148DRAFT_984300</name>
</gene>
<evidence type="ECO:0000313" key="2">
    <source>
        <dbReference type="Proteomes" id="UP001207468"/>
    </source>
</evidence>
<reference evidence="1" key="1">
    <citation type="submission" date="2021-03" db="EMBL/GenBank/DDBJ databases">
        <title>Evolutionary priming and transition to the ectomycorrhizal habit in an iconic lineage of mushroom-forming fungi: is preadaptation a requirement?</title>
        <authorList>
            <consortium name="DOE Joint Genome Institute"/>
            <person name="Looney B.P."/>
            <person name="Miyauchi S."/>
            <person name="Morin E."/>
            <person name="Drula E."/>
            <person name="Courty P.E."/>
            <person name="Chicoki N."/>
            <person name="Fauchery L."/>
            <person name="Kohler A."/>
            <person name="Kuo A."/>
            <person name="LaButti K."/>
            <person name="Pangilinan J."/>
            <person name="Lipzen A."/>
            <person name="Riley R."/>
            <person name="Andreopoulos W."/>
            <person name="He G."/>
            <person name="Johnson J."/>
            <person name="Barry K.W."/>
            <person name="Grigoriev I.V."/>
            <person name="Nagy L."/>
            <person name="Hibbett D."/>
            <person name="Henrissat B."/>
            <person name="Matheny P.B."/>
            <person name="Labbe J."/>
            <person name="Martin A.F."/>
        </authorList>
    </citation>
    <scope>NUCLEOTIDE SEQUENCE</scope>
    <source>
        <strain evidence="1">BPL698</strain>
    </source>
</reference>
<dbReference type="EMBL" id="JAGFNK010000230">
    <property type="protein sequence ID" value="KAI9456777.1"/>
    <property type="molecule type" value="Genomic_DNA"/>
</dbReference>
<keyword evidence="2" id="KW-1185">Reference proteome</keyword>
<evidence type="ECO:0000313" key="1">
    <source>
        <dbReference type="EMBL" id="KAI9456777.1"/>
    </source>
</evidence>
<comment type="caution">
    <text evidence="1">The sequence shown here is derived from an EMBL/GenBank/DDBJ whole genome shotgun (WGS) entry which is preliminary data.</text>
</comment>
<name>A0ACC0U0W6_9AGAM</name>
<sequence length="171" mass="18087">MVPASHFPVFVPPTFLNVTAISAQNGQSVLECWQILPGFTTVTTSSGTTRSILRLGDVTNMSYSVLPPGFNGGLHNEPAIQWSAVLSGLAHITLPDSSDEVFLGKGDLLFATDTAAASIKGHLSNFPSKFETAVLEIPTGGTIPQHNVLHSGPCNTYQQPAKRVGSLDDLD</sequence>
<organism evidence="1 2">
    <name type="scientific">Russula earlei</name>
    <dbReference type="NCBI Taxonomy" id="71964"/>
    <lineage>
        <taxon>Eukaryota</taxon>
        <taxon>Fungi</taxon>
        <taxon>Dikarya</taxon>
        <taxon>Basidiomycota</taxon>
        <taxon>Agaricomycotina</taxon>
        <taxon>Agaricomycetes</taxon>
        <taxon>Russulales</taxon>
        <taxon>Russulaceae</taxon>
        <taxon>Russula</taxon>
    </lineage>
</organism>
<accession>A0ACC0U0W6</accession>
<dbReference type="Proteomes" id="UP001207468">
    <property type="component" value="Unassembled WGS sequence"/>
</dbReference>
<protein>
    <submittedName>
        <fullName evidence="1">Uncharacterized protein</fullName>
    </submittedName>
</protein>
<proteinExistence type="predicted"/>